<dbReference type="EMBL" id="JAAIVJ010000013">
    <property type="protein sequence ID" value="NEY91785.1"/>
    <property type="molecule type" value="Genomic_DNA"/>
</dbReference>
<evidence type="ECO:0000256" key="3">
    <source>
        <dbReference type="ARBA" id="ARBA00022801"/>
    </source>
</evidence>
<dbReference type="InterPro" id="IPR050738">
    <property type="entry name" value="Sulfatase"/>
</dbReference>
<keyword evidence="7" id="KW-1185">Reference proteome</keyword>
<comment type="caution">
    <text evidence="6">The sequence shown here is derived from an EMBL/GenBank/DDBJ whole genome shotgun (WGS) entry which is preliminary data.</text>
</comment>
<keyword evidence="4" id="KW-0106">Calcium</keyword>
<comment type="similarity">
    <text evidence="1">Belongs to the sulfatase family.</text>
</comment>
<sequence length="721" mass="79066">MANDQEWQHYPPSARPAEGAPNILLVLTDDVGFGACSTFGGLIPTPHLDAAASRGLRYNAFHTTAMCSPTRAALLTGRNHHSVGFGAISNYSVDAPGYTSILPKSAASVARLLRDAGYDTAMFGKNHNTPEWEAGPLGPYDRWPLGLGFNYFYGFNAAQTDQFSPALVENLNPIRPARYPDYHLDRDLADRLIHWSRVQRAMRPDHPFFAYLAPGTLHEPHQAPPDWLARFEGAFDQGWDAAREEIFARQKAMGLLPDHAVLTPRPAYLPAWDSLSPEARAFHARQMEAAAAQLAHCDHQFGRILAALDEDGRLENTLIFFVQGDNGACQEYQHGNTNYDLYGVVTETPEQMIPKRDLVGGRDYHGTYHPGWGWAMNTPLAESKQIASHLGGIRNGLVVSWPKGIAARGEVRGQFGHVIDIVPTILELIGLDLPKAVDGHDQQPIEGTSLAYSFAHPTAAEAHDEQYFEMLGNRGLYQRGWMASTIPERPPFGDTSGLTPLTYDWGLYDLTRDWSQSTDIAPDHPERLAALRARFEECALRYGLYPIANDQVARLNHDFRPRPLTGEGPRAYPPGETRYRNAAFPEMLPGWQAEALVEITAQDATFPILHSGSRFGGADMVVKGAAVFTLNPTGRPEDRVTLATAKLAPGIHRIGVKFGPARPSEVVMTCDGVEVARAVADKFPSPMNPETFVGAPAIDDEAPVPASGGRLLRLTVTPGRA</sequence>
<proteinExistence type="inferred from homology"/>
<keyword evidence="2" id="KW-0479">Metal-binding</keyword>
<evidence type="ECO:0000259" key="5">
    <source>
        <dbReference type="Pfam" id="PF00884"/>
    </source>
</evidence>
<evidence type="ECO:0000256" key="4">
    <source>
        <dbReference type="ARBA" id="ARBA00022837"/>
    </source>
</evidence>
<gene>
    <name evidence="6" type="ORF">G4Z14_15935</name>
</gene>
<evidence type="ECO:0000313" key="7">
    <source>
        <dbReference type="Proteomes" id="UP000477782"/>
    </source>
</evidence>
<dbReference type="Proteomes" id="UP000477782">
    <property type="component" value="Unassembled WGS sequence"/>
</dbReference>
<dbReference type="AlphaFoldDB" id="A0A6M0QWH1"/>
<organism evidence="6 7">
    <name type="scientific">Tabrizicola oligotrophica</name>
    <dbReference type="NCBI Taxonomy" id="2710650"/>
    <lineage>
        <taxon>Bacteria</taxon>
        <taxon>Pseudomonadati</taxon>
        <taxon>Pseudomonadota</taxon>
        <taxon>Alphaproteobacteria</taxon>
        <taxon>Rhodobacterales</taxon>
        <taxon>Paracoccaceae</taxon>
        <taxon>Tabrizicola</taxon>
    </lineage>
</organism>
<evidence type="ECO:0000313" key="6">
    <source>
        <dbReference type="EMBL" id="NEY91785.1"/>
    </source>
</evidence>
<evidence type="ECO:0000256" key="1">
    <source>
        <dbReference type="ARBA" id="ARBA00008779"/>
    </source>
</evidence>
<dbReference type="SUPFAM" id="SSF53649">
    <property type="entry name" value="Alkaline phosphatase-like"/>
    <property type="match status" value="1"/>
</dbReference>
<dbReference type="Pfam" id="PF00884">
    <property type="entry name" value="Sulfatase"/>
    <property type="match status" value="1"/>
</dbReference>
<protein>
    <submittedName>
        <fullName evidence="6">Arylsulfatase</fullName>
    </submittedName>
</protein>
<dbReference type="InterPro" id="IPR000917">
    <property type="entry name" value="Sulfatase_N"/>
</dbReference>
<dbReference type="PANTHER" id="PTHR42693:SF43">
    <property type="entry name" value="BLL2667 PROTEIN"/>
    <property type="match status" value="1"/>
</dbReference>
<dbReference type="GO" id="GO:0016787">
    <property type="term" value="F:hydrolase activity"/>
    <property type="evidence" value="ECO:0007669"/>
    <property type="project" value="UniProtKB-KW"/>
</dbReference>
<dbReference type="CDD" id="cd16025">
    <property type="entry name" value="PAS_like"/>
    <property type="match status" value="1"/>
</dbReference>
<feature type="domain" description="Sulfatase N-terminal" evidence="5">
    <location>
        <begin position="21"/>
        <end position="430"/>
    </location>
</feature>
<dbReference type="InterPro" id="IPR017850">
    <property type="entry name" value="Alkaline_phosphatase_core_sf"/>
</dbReference>
<dbReference type="PROSITE" id="PS00523">
    <property type="entry name" value="SULFATASE_1"/>
    <property type="match status" value="1"/>
</dbReference>
<dbReference type="Gene3D" id="3.40.720.10">
    <property type="entry name" value="Alkaline Phosphatase, subunit A"/>
    <property type="match status" value="1"/>
</dbReference>
<dbReference type="GO" id="GO:0046872">
    <property type="term" value="F:metal ion binding"/>
    <property type="evidence" value="ECO:0007669"/>
    <property type="project" value="UniProtKB-KW"/>
</dbReference>
<evidence type="ECO:0000256" key="2">
    <source>
        <dbReference type="ARBA" id="ARBA00022723"/>
    </source>
</evidence>
<reference evidence="6 7" key="1">
    <citation type="submission" date="2020-02" db="EMBL/GenBank/DDBJ databases">
        <authorList>
            <person name="Chen W.-M."/>
        </authorList>
    </citation>
    <scope>NUCLEOTIDE SEQUENCE [LARGE SCALE GENOMIC DNA]</scope>
    <source>
        <strain evidence="6 7">KMS-5</strain>
    </source>
</reference>
<dbReference type="Gene3D" id="3.30.1120.10">
    <property type="match status" value="1"/>
</dbReference>
<accession>A0A6M0QWH1</accession>
<dbReference type="PANTHER" id="PTHR42693">
    <property type="entry name" value="ARYLSULFATASE FAMILY MEMBER"/>
    <property type="match status" value="1"/>
</dbReference>
<dbReference type="InterPro" id="IPR024607">
    <property type="entry name" value="Sulfatase_CS"/>
</dbReference>
<name>A0A6M0QWH1_9RHOB</name>
<keyword evidence="3" id="KW-0378">Hydrolase</keyword>
<dbReference type="RefSeq" id="WP_164627535.1">
    <property type="nucleotide sequence ID" value="NZ_JAAIVJ010000013.1"/>
</dbReference>